<evidence type="ECO:0000313" key="3">
    <source>
        <dbReference type="Proteomes" id="UP000000746"/>
    </source>
</evidence>
<dbReference type="KEGG" id="eck:EC55989_1722"/>
<reference evidence="3" key="1">
    <citation type="journal article" date="2009" name="PLoS Genet.">
        <title>Organised genome dynamics in the Escherichia coli species results in highly diverse adaptive paths.</title>
        <authorList>
            <person name="Touchon M."/>
            <person name="Hoede C."/>
            <person name="Tenaillon O."/>
            <person name="Barbe V."/>
            <person name="Baeriswyl S."/>
            <person name="Bidet P."/>
            <person name="Bingen E."/>
            <person name="Bonacorsi S."/>
            <person name="Bouchier C."/>
            <person name="Bouvet O."/>
            <person name="Calteau A."/>
            <person name="Chiapello H."/>
            <person name="Clermont O."/>
            <person name="Cruveiller S."/>
            <person name="Danchin A."/>
            <person name="Diard M."/>
            <person name="Dossat C."/>
            <person name="Karoui M.E."/>
            <person name="Frapy E."/>
            <person name="Garry L."/>
            <person name="Ghigo J.M."/>
            <person name="Gilles A.M."/>
            <person name="Johnson J."/>
            <person name="Le Bouguenec C."/>
            <person name="Lescat M."/>
            <person name="Mangenot S."/>
            <person name="Martinez-Jehanne V."/>
            <person name="Matic I."/>
            <person name="Nassif X."/>
            <person name="Oztas S."/>
            <person name="Petit M.A."/>
            <person name="Pichon C."/>
            <person name="Rouy Z."/>
            <person name="Ruf C.S."/>
            <person name="Schneider D."/>
            <person name="Tourret J."/>
            <person name="Vacherie B."/>
            <person name="Vallenet D."/>
            <person name="Medigue C."/>
            <person name="Rocha E.P.C."/>
            <person name="Denamur E."/>
        </authorList>
    </citation>
    <scope>NUCLEOTIDE SEQUENCE [LARGE SCALE GENOMIC DNA]</scope>
    <source>
        <strain evidence="3">55989 / EAEC</strain>
    </source>
</reference>
<protein>
    <submittedName>
        <fullName evidence="2">Uncharacterized protein</fullName>
    </submittedName>
</protein>
<organism evidence="2 3">
    <name type="scientific">Escherichia coli (strain 55989 / EAEC)</name>
    <dbReference type="NCBI Taxonomy" id="585055"/>
    <lineage>
        <taxon>Bacteria</taxon>
        <taxon>Pseudomonadati</taxon>
        <taxon>Pseudomonadota</taxon>
        <taxon>Gammaproteobacteria</taxon>
        <taxon>Enterobacterales</taxon>
        <taxon>Enterobacteriaceae</taxon>
        <taxon>Escherichia</taxon>
    </lineage>
</organism>
<gene>
    <name evidence="2" type="ordered locus">EC55989_1722</name>
</gene>
<dbReference type="AlphaFoldDB" id="B7L8R5"/>
<feature type="region of interest" description="Disordered" evidence="1">
    <location>
        <begin position="12"/>
        <end position="32"/>
    </location>
</feature>
<feature type="compositionally biased region" description="Polar residues" evidence="1">
    <location>
        <begin position="13"/>
        <end position="32"/>
    </location>
</feature>
<keyword evidence="3" id="KW-1185">Reference proteome</keyword>
<evidence type="ECO:0000256" key="1">
    <source>
        <dbReference type="SAM" id="MobiDB-lite"/>
    </source>
</evidence>
<accession>B7L8R5</accession>
<dbReference type="EMBL" id="CU928145">
    <property type="protein sequence ID" value="CAU97574.1"/>
    <property type="molecule type" value="Genomic_DNA"/>
</dbReference>
<dbReference type="Proteomes" id="UP000000746">
    <property type="component" value="Chromosome"/>
</dbReference>
<name>B7L8R5_ECO55</name>
<sequence length="54" mass="5764">MLRRQLLCPAELTTLNTDNGPPSGTRPRTNNPVIASSALPDKLMAVCDGGPCWI</sequence>
<dbReference type="HOGENOM" id="CLU_3042887_0_0_6"/>
<evidence type="ECO:0000313" key="2">
    <source>
        <dbReference type="EMBL" id="CAU97574.1"/>
    </source>
</evidence>
<proteinExistence type="predicted"/>